<dbReference type="GO" id="GO:0005886">
    <property type="term" value="C:plasma membrane"/>
    <property type="evidence" value="ECO:0007669"/>
    <property type="project" value="UniProtKB-SubCell"/>
</dbReference>
<organism evidence="9 10">
    <name type="scientific">Cohnella phaseoli</name>
    <dbReference type="NCBI Taxonomy" id="456490"/>
    <lineage>
        <taxon>Bacteria</taxon>
        <taxon>Bacillati</taxon>
        <taxon>Bacillota</taxon>
        <taxon>Bacilli</taxon>
        <taxon>Bacillales</taxon>
        <taxon>Paenibacillaceae</taxon>
        <taxon>Cohnella</taxon>
    </lineage>
</organism>
<dbReference type="InterPro" id="IPR000515">
    <property type="entry name" value="MetI-like"/>
</dbReference>
<feature type="transmembrane region" description="Helical" evidence="7">
    <location>
        <begin position="261"/>
        <end position="283"/>
    </location>
</feature>
<keyword evidence="3" id="KW-1003">Cell membrane</keyword>
<dbReference type="Gene3D" id="1.10.3720.10">
    <property type="entry name" value="MetI-like"/>
    <property type="match status" value="1"/>
</dbReference>
<keyword evidence="2 7" id="KW-0813">Transport</keyword>
<keyword evidence="6 7" id="KW-0472">Membrane</keyword>
<feature type="transmembrane region" description="Helical" evidence="7">
    <location>
        <begin position="204"/>
        <end position="229"/>
    </location>
</feature>
<protein>
    <submittedName>
        <fullName evidence="9">Multiple sugar transport system permease protein</fullName>
    </submittedName>
</protein>
<dbReference type="GO" id="GO:0055085">
    <property type="term" value="P:transmembrane transport"/>
    <property type="evidence" value="ECO:0007669"/>
    <property type="project" value="InterPro"/>
</dbReference>
<dbReference type="PROSITE" id="PS50928">
    <property type="entry name" value="ABC_TM1"/>
    <property type="match status" value="1"/>
</dbReference>
<dbReference type="EMBL" id="QRDZ01000014">
    <property type="protein sequence ID" value="RED75720.1"/>
    <property type="molecule type" value="Genomic_DNA"/>
</dbReference>
<keyword evidence="9" id="KW-0762">Sugar transport</keyword>
<feature type="transmembrane region" description="Helical" evidence="7">
    <location>
        <begin position="76"/>
        <end position="96"/>
    </location>
</feature>
<gene>
    <name evidence="9" type="ORF">DFP98_11481</name>
</gene>
<comment type="caution">
    <text evidence="9">The sequence shown here is derived from an EMBL/GenBank/DDBJ whole genome shotgun (WGS) entry which is preliminary data.</text>
</comment>
<evidence type="ECO:0000256" key="7">
    <source>
        <dbReference type="RuleBase" id="RU363032"/>
    </source>
</evidence>
<keyword evidence="10" id="KW-1185">Reference proteome</keyword>
<name>A0A3D9JP25_9BACL</name>
<sequence>MFGLSYKQQKMVIVCSFLLAPLFFLTVFSLYPASYLIYLSLTDWDGISKVKEWVGFANYRDVFRMEDILNAFSHNLIYLFWGMFQIALGLFAALIVNSRLKGRNMYRVILFMPYIMNGVAVAYMFNYVYHTEYGSLNAMLRFIGLDNLTQSWFGSPKLVNHALAFISVWKYTGFNMVIFLAALQSIPSEMIEAARIDGAKRHQIVWHIILPNLITVIELLLFLTIIGSLEVFDLPFLLTAGGPLGASETFVTMTVDTAFEFANFGLASAMSTTLMAVVTLLIFTQRMLIKRWES</sequence>
<evidence type="ECO:0000256" key="5">
    <source>
        <dbReference type="ARBA" id="ARBA00022989"/>
    </source>
</evidence>
<comment type="subcellular location">
    <subcellularLocation>
        <location evidence="1 7">Cell membrane</location>
        <topology evidence="1 7">Multi-pass membrane protein</topology>
    </subcellularLocation>
</comment>
<dbReference type="InterPro" id="IPR051393">
    <property type="entry name" value="ABC_transporter_permease"/>
</dbReference>
<dbReference type="Pfam" id="PF00528">
    <property type="entry name" value="BPD_transp_1"/>
    <property type="match status" value="1"/>
</dbReference>
<evidence type="ECO:0000256" key="6">
    <source>
        <dbReference type="ARBA" id="ARBA00023136"/>
    </source>
</evidence>
<evidence type="ECO:0000256" key="4">
    <source>
        <dbReference type="ARBA" id="ARBA00022692"/>
    </source>
</evidence>
<feature type="transmembrane region" description="Helical" evidence="7">
    <location>
        <begin position="12"/>
        <end position="31"/>
    </location>
</feature>
<dbReference type="PANTHER" id="PTHR30193:SF37">
    <property type="entry name" value="INNER MEMBRANE ABC TRANSPORTER PERMEASE PROTEIN YCJO"/>
    <property type="match status" value="1"/>
</dbReference>
<dbReference type="AlphaFoldDB" id="A0A3D9JP25"/>
<evidence type="ECO:0000259" key="8">
    <source>
        <dbReference type="PROSITE" id="PS50928"/>
    </source>
</evidence>
<proteinExistence type="inferred from homology"/>
<dbReference type="SUPFAM" id="SSF161098">
    <property type="entry name" value="MetI-like"/>
    <property type="match status" value="1"/>
</dbReference>
<accession>A0A3D9JP25</accession>
<reference evidence="9 10" key="1">
    <citation type="submission" date="2018-07" db="EMBL/GenBank/DDBJ databases">
        <title>Genomic Encyclopedia of Type Strains, Phase III (KMG-III): the genomes of soil and plant-associated and newly described type strains.</title>
        <authorList>
            <person name="Whitman W."/>
        </authorList>
    </citation>
    <scope>NUCLEOTIDE SEQUENCE [LARGE SCALE GENOMIC DNA]</scope>
    <source>
        <strain evidence="9 10">CECT 7287</strain>
    </source>
</reference>
<feature type="transmembrane region" description="Helical" evidence="7">
    <location>
        <begin position="162"/>
        <end position="183"/>
    </location>
</feature>
<dbReference type="PANTHER" id="PTHR30193">
    <property type="entry name" value="ABC TRANSPORTER PERMEASE PROTEIN"/>
    <property type="match status" value="1"/>
</dbReference>
<dbReference type="Proteomes" id="UP000256977">
    <property type="component" value="Unassembled WGS sequence"/>
</dbReference>
<dbReference type="InterPro" id="IPR035906">
    <property type="entry name" value="MetI-like_sf"/>
</dbReference>
<evidence type="ECO:0000256" key="1">
    <source>
        <dbReference type="ARBA" id="ARBA00004651"/>
    </source>
</evidence>
<evidence type="ECO:0000256" key="3">
    <source>
        <dbReference type="ARBA" id="ARBA00022475"/>
    </source>
</evidence>
<evidence type="ECO:0000256" key="2">
    <source>
        <dbReference type="ARBA" id="ARBA00022448"/>
    </source>
</evidence>
<evidence type="ECO:0000313" key="9">
    <source>
        <dbReference type="EMBL" id="RED75720.1"/>
    </source>
</evidence>
<dbReference type="CDD" id="cd06261">
    <property type="entry name" value="TM_PBP2"/>
    <property type="match status" value="1"/>
</dbReference>
<keyword evidence="4 7" id="KW-0812">Transmembrane</keyword>
<comment type="similarity">
    <text evidence="7">Belongs to the binding-protein-dependent transport system permease family.</text>
</comment>
<keyword evidence="5 7" id="KW-1133">Transmembrane helix</keyword>
<dbReference type="OrthoDB" id="145927at2"/>
<feature type="domain" description="ABC transmembrane type-1" evidence="8">
    <location>
        <begin position="71"/>
        <end position="285"/>
    </location>
</feature>
<dbReference type="RefSeq" id="WP_116062039.1">
    <property type="nucleotide sequence ID" value="NZ_QRDZ01000014.1"/>
</dbReference>
<evidence type="ECO:0000313" key="10">
    <source>
        <dbReference type="Proteomes" id="UP000256977"/>
    </source>
</evidence>
<feature type="transmembrane region" description="Helical" evidence="7">
    <location>
        <begin position="108"/>
        <end position="129"/>
    </location>
</feature>